<comment type="catalytic activity">
    <reaction evidence="7">
        <text>L-cysteinyl-[prolipoprotein] + a 1,2-diacyl-sn-glycero-3-phospho-(1'-sn-glycerol) = an S-1,2-diacyl-sn-glyceryl-L-cysteinyl-[prolipoprotein] + sn-glycerol 1-phosphate + H(+)</text>
        <dbReference type="Rhea" id="RHEA:56712"/>
        <dbReference type="Rhea" id="RHEA-COMP:14679"/>
        <dbReference type="Rhea" id="RHEA-COMP:14680"/>
        <dbReference type="ChEBI" id="CHEBI:15378"/>
        <dbReference type="ChEBI" id="CHEBI:29950"/>
        <dbReference type="ChEBI" id="CHEBI:57685"/>
        <dbReference type="ChEBI" id="CHEBI:64716"/>
        <dbReference type="ChEBI" id="CHEBI:140658"/>
        <dbReference type="EC" id="2.5.1.145"/>
    </reaction>
</comment>
<feature type="transmembrane region" description="Helical" evidence="7">
    <location>
        <begin position="112"/>
        <end position="129"/>
    </location>
</feature>
<evidence type="ECO:0000256" key="7">
    <source>
        <dbReference type="HAMAP-Rule" id="MF_01147"/>
    </source>
</evidence>
<comment type="subcellular location">
    <subcellularLocation>
        <location evidence="7">Cell membrane</location>
        <topology evidence="7">Multi-pass membrane protein</topology>
    </subcellularLocation>
</comment>
<dbReference type="EMBL" id="JBFOCI010000001">
    <property type="protein sequence ID" value="MEW9804621.1"/>
    <property type="molecule type" value="Genomic_DNA"/>
</dbReference>
<comment type="caution">
    <text evidence="8">The sequence shown here is derived from an EMBL/GenBank/DDBJ whole genome shotgun (WGS) entry which is preliminary data.</text>
</comment>
<keyword evidence="5 7" id="KW-1133">Transmembrane helix</keyword>
<dbReference type="Proteomes" id="UP001556196">
    <property type="component" value="Unassembled WGS sequence"/>
</dbReference>
<dbReference type="Pfam" id="PF01790">
    <property type="entry name" value="LGT"/>
    <property type="match status" value="1"/>
</dbReference>
<protein>
    <recommendedName>
        <fullName evidence="7">Phosphatidylglycerol--prolipoprotein diacylglyceryl transferase</fullName>
        <ecNumber evidence="7">2.5.1.145</ecNumber>
    </recommendedName>
</protein>
<feature type="binding site" evidence="7">
    <location>
        <position position="155"/>
    </location>
    <ligand>
        <name>a 1,2-diacyl-sn-glycero-3-phospho-(1'-sn-glycerol)</name>
        <dbReference type="ChEBI" id="CHEBI:64716"/>
    </ligand>
</feature>
<evidence type="ECO:0000256" key="6">
    <source>
        <dbReference type="ARBA" id="ARBA00023136"/>
    </source>
</evidence>
<sequence length="296" mass="32600">MIDLMMLPLAALPFPDIDPVIVQIGPLAIHWYGVGYVVGILFAWWYGRRLVTNPRLWPEGVKPMRPEDIDDFLVWAAIGVVLGGRVGYILFYDFARYLANPLDIFAVWQGGMSFHGGFAGVTIAMILFARSRGIGIWTLFDVISAGVPVGLGLVRVTNFINAELWGRPTDAPSGVIFCNDRLRELGGGQCIAGEFARHPSQLYEAALEGLVLFLAMRLLTHTFLRLKNPGCVSGTFLAGYGMSRIFVEFFREPDAHIGYLAGGWLTMGMVLSAPMVLFGLWAILRSRSQTAQSARA</sequence>
<feature type="transmembrane region" description="Helical" evidence="7">
    <location>
        <begin position="72"/>
        <end position="92"/>
    </location>
</feature>
<keyword evidence="2 7" id="KW-1003">Cell membrane</keyword>
<comment type="function">
    <text evidence="7">Catalyzes the transfer of the diacylglyceryl group from phosphatidylglycerol to the sulfhydryl group of the N-terminal cysteine of a prolipoprotein, the first step in the formation of mature lipoproteins.</text>
</comment>
<evidence type="ECO:0000256" key="3">
    <source>
        <dbReference type="ARBA" id="ARBA00022679"/>
    </source>
</evidence>
<reference evidence="8 9" key="1">
    <citation type="submission" date="2024-06" db="EMBL/GenBank/DDBJ databases">
        <authorList>
            <person name="Tuo L."/>
        </authorList>
    </citation>
    <scope>NUCLEOTIDE SEQUENCE [LARGE SCALE GENOMIC DNA]</scope>
    <source>
        <strain evidence="8 9">ZMM04-5</strain>
    </source>
</reference>
<keyword evidence="4 7" id="KW-0812">Transmembrane</keyword>
<evidence type="ECO:0000256" key="5">
    <source>
        <dbReference type="ARBA" id="ARBA00022989"/>
    </source>
</evidence>
<keyword evidence="9" id="KW-1185">Reference proteome</keyword>
<dbReference type="GO" id="GO:0008961">
    <property type="term" value="F:phosphatidylglycerol-prolipoprotein diacylglyceryl transferase activity"/>
    <property type="evidence" value="ECO:0007669"/>
    <property type="project" value="UniProtKB-EC"/>
</dbReference>
<evidence type="ECO:0000256" key="4">
    <source>
        <dbReference type="ARBA" id="ARBA00022692"/>
    </source>
</evidence>
<comment type="similarity">
    <text evidence="1 7">Belongs to the Lgt family.</text>
</comment>
<feature type="transmembrane region" description="Helical" evidence="7">
    <location>
        <begin position="259"/>
        <end position="284"/>
    </location>
</feature>
<dbReference type="PANTHER" id="PTHR30589">
    <property type="entry name" value="PROLIPOPROTEIN DIACYLGLYCERYL TRANSFERASE"/>
    <property type="match status" value="1"/>
</dbReference>
<proteinExistence type="inferred from homology"/>
<dbReference type="EC" id="2.5.1.145" evidence="7"/>
<evidence type="ECO:0000256" key="1">
    <source>
        <dbReference type="ARBA" id="ARBA00007150"/>
    </source>
</evidence>
<dbReference type="InterPro" id="IPR001640">
    <property type="entry name" value="Lgt"/>
</dbReference>
<dbReference type="PANTHER" id="PTHR30589:SF0">
    <property type="entry name" value="PHOSPHATIDYLGLYCEROL--PROLIPOPROTEIN DIACYLGLYCERYL TRANSFERASE"/>
    <property type="match status" value="1"/>
</dbReference>
<keyword evidence="3 7" id="KW-0808">Transferase</keyword>
<gene>
    <name evidence="7 8" type="primary">lgt</name>
    <name evidence="8" type="ORF">ABUE31_01310</name>
</gene>
<feature type="transmembrane region" description="Helical" evidence="7">
    <location>
        <begin position="29"/>
        <end position="47"/>
    </location>
</feature>
<name>A0ABV3QU67_9HYPH</name>
<accession>A0ABV3QU67</accession>
<dbReference type="RefSeq" id="WP_367721666.1">
    <property type="nucleotide sequence ID" value="NZ_JBFOCI010000001.1"/>
</dbReference>
<evidence type="ECO:0000256" key="2">
    <source>
        <dbReference type="ARBA" id="ARBA00022475"/>
    </source>
</evidence>
<dbReference type="HAMAP" id="MF_01147">
    <property type="entry name" value="Lgt"/>
    <property type="match status" value="1"/>
</dbReference>
<comment type="pathway">
    <text evidence="7">Protein modification; lipoprotein biosynthesis (diacylglyceryl transfer).</text>
</comment>
<evidence type="ECO:0000313" key="8">
    <source>
        <dbReference type="EMBL" id="MEW9804621.1"/>
    </source>
</evidence>
<evidence type="ECO:0000313" key="9">
    <source>
        <dbReference type="Proteomes" id="UP001556196"/>
    </source>
</evidence>
<organism evidence="8 9">
    <name type="scientific">Mesorhizobium marinum</name>
    <dbReference type="NCBI Taxonomy" id="3228790"/>
    <lineage>
        <taxon>Bacteria</taxon>
        <taxon>Pseudomonadati</taxon>
        <taxon>Pseudomonadota</taxon>
        <taxon>Alphaproteobacteria</taxon>
        <taxon>Hyphomicrobiales</taxon>
        <taxon>Phyllobacteriaceae</taxon>
        <taxon>Mesorhizobium</taxon>
    </lineage>
</organism>
<feature type="transmembrane region" description="Helical" evidence="7">
    <location>
        <begin position="136"/>
        <end position="156"/>
    </location>
</feature>
<keyword evidence="6 7" id="KW-0472">Membrane</keyword>
<dbReference type="NCBIfam" id="TIGR00544">
    <property type="entry name" value="lgt"/>
    <property type="match status" value="1"/>
</dbReference>